<dbReference type="Proteomes" id="UP001152797">
    <property type="component" value="Unassembled WGS sequence"/>
</dbReference>
<evidence type="ECO:0000256" key="2">
    <source>
        <dbReference type="ARBA" id="ARBA00022679"/>
    </source>
</evidence>
<feature type="compositionally biased region" description="Low complexity" evidence="4">
    <location>
        <begin position="518"/>
        <end position="527"/>
    </location>
</feature>
<feature type="compositionally biased region" description="Basic residues" evidence="4">
    <location>
        <begin position="219"/>
        <end position="234"/>
    </location>
</feature>
<dbReference type="GO" id="GO:0032259">
    <property type="term" value="P:methylation"/>
    <property type="evidence" value="ECO:0007669"/>
    <property type="project" value="UniProtKB-KW"/>
</dbReference>
<feature type="compositionally biased region" description="Basic and acidic residues" evidence="4">
    <location>
        <begin position="162"/>
        <end position="187"/>
    </location>
</feature>
<evidence type="ECO:0000313" key="6">
    <source>
        <dbReference type="EMBL" id="CAL1158396.1"/>
    </source>
</evidence>
<reference evidence="6" key="2">
    <citation type="submission" date="2024-04" db="EMBL/GenBank/DDBJ databases">
        <authorList>
            <person name="Chen Y."/>
            <person name="Shah S."/>
            <person name="Dougan E. K."/>
            <person name="Thang M."/>
            <person name="Chan C."/>
        </authorList>
    </citation>
    <scope>NUCLEOTIDE SEQUENCE [LARGE SCALE GENOMIC DNA]</scope>
</reference>
<dbReference type="SUPFAM" id="SSF53335">
    <property type="entry name" value="S-adenosyl-L-methionine-dependent methyltransferases"/>
    <property type="match status" value="1"/>
</dbReference>
<dbReference type="SUPFAM" id="SSF56349">
    <property type="entry name" value="DNA breaking-rejoining enzymes"/>
    <property type="match status" value="1"/>
</dbReference>
<comment type="caution">
    <text evidence="5">The sequence shown here is derived from an EMBL/GenBank/DDBJ whole genome shotgun (WGS) entry which is preliminary data.</text>
</comment>
<keyword evidence="3" id="KW-0233">DNA recombination</keyword>
<dbReference type="InterPro" id="IPR029063">
    <property type="entry name" value="SAM-dependent_MTases_sf"/>
</dbReference>
<dbReference type="GO" id="GO:0008168">
    <property type="term" value="F:methyltransferase activity"/>
    <property type="evidence" value="ECO:0007669"/>
    <property type="project" value="UniProtKB-KW"/>
</dbReference>
<organism evidence="5">
    <name type="scientific">Cladocopium goreaui</name>
    <dbReference type="NCBI Taxonomy" id="2562237"/>
    <lineage>
        <taxon>Eukaryota</taxon>
        <taxon>Sar</taxon>
        <taxon>Alveolata</taxon>
        <taxon>Dinophyceae</taxon>
        <taxon>Suessiales</taxon>
        <taxon>Symbiodiniaceae</taxon>
        <taxon>Cladocopium</taxon>
    </lineage>
</organism>
<dbReference type="GO" id="GO:0015074">
    <property type="term" value="P:DNA integration"/>
    <property type="evidence" value="ECO:0007669"/>
    <property type="project" value="InterPro"/>
</dbReference>
<feature type="compositionally biased region" description="Basic and acidic residues" evidence="4">
    <location>
        <begin position="676"/>
        <end position="717"/>
    </location>
</feature>
<evidence type="ECO:0000313" key="5">
    <source>
        <dbReference type="EMBL" id="CAI4005021.1"/>
    </source>
</evidence>
<dbReference type="Pfam" id="PF00145">
    <property type="entry name" value="DNA_methylase"/>
    <property type="match status" value="1"/>
</dbReference>
<dbReference type="EMBL" id="CAMXCT020003552">
    <property type="protein sequence ID" value="CAL1158396.1"/>
    <property type="molecule type" value="Genomic_DNA"/>
</dbReference>
<feature type="compositionally biased region" description="Basic and acidic residues" evidence="4">
    <location>
        <begin position="196"/>
        <end position="218"/>
    </location>
</feature>
<protein>
    <submittedName>
        <fullName evidence="7">DNA (Cytosine-5)-methyltransferase 3A (Dnmt3a) (Cysteine methyltransferase DNMT3A) (DNA methyltransferas e MmuIIIA) (DNA MTase MmuIIIA) (M.MmuIIIA)</fullName>
    </submittedName>
</protein>
<keyword evidence="2" id="KW-0808">Transferase</keyword>
<sequence>MSGKCNKCHQSERVAGDSWCEGCGAWEVLGKELASRWSGPAGLKTVANGLTLAVTREVRALRSLGAGIGRAPRESGAEPVEAAASEPAASASARAPSGLAAKSAAKAAARPAQESEEYTYEEESEEEDKAEDAEKAPDRREDTSHRSERARATSPSPLKRKVKEEERSEERLKRIQEEEEQRREKKAEKKKRKDRSPRNPREGREEAAEERLPGDEKKQKKKKKKGNRGGKKHKRVWRLAEDPYRVIHRGLPESLLAERPRKGEMAEEGAERTPYGQWLSVEDSPIWEGLQLEPGDVVEFTARLVADHLGSGAHAAYLIREFSNYMDGSLLLRGRCLGCNDEEVGKTLTNLLNRRRLPLHLCWQEPCALDLGGEAVHVVRARFFKRGTFEAPYLKAWGKQFLRGHDEEQKEAEGGGGDPPGEGRKRAKPGRRPGGKKKEEKPGTTKKRPAGAPDLRGKLRKLREGLKAKSGGGVAEPILTSLALVEAKREESEESSGLERAKALVKLLTGGGANKTKSSGSNSGDSSYGEEEESSSSSEMLAPLQKRSSRQPGAVLRMLVEHAKASLDQSALVETTKSGNVTEGVKMASYFNLLVRPYHTATSRDMKEMHHLAVCLDELRAGELGKLGDSLASRYLAIHTAVNEGTWRSAQYLELHPLEPTQGAPTALLLEAKKHGKLETKTGGDPEARGRAGKEVEKQQNKKEKAKAKESPGQKEAEEMEAAMLAGDGTSGPQDGQQALQQGGEDRQVRKVEKQGPRGLHGAALEGWEAFATICEEATSLKQFGTLLCWVVIHARAQSVRMGVASALSKVLPFLDAGSSAVHRPLGKGVFPIRLGQLDSTVRMIETTSYENAKSELFVSRHCTDSWTLVSVLCLNWLHGSRGVPMGRWRKTDVSAVDNVRAAVQRALAEDTTVPRSAREVEKELSLRFVSYTGEEVPRMEPLSLAQITPALPPPGHGGSVDVTQWTSGRTRSFLLHPDDCVVVDEGQQLPRLQSKVHIVEEDRMKVAELLVERGICAWISEDEVFRYRGEAVLSGMFGVAKPTLLPDGRPHLRVIMNLIPANAVMTQLSGMVSELPGITQYLSMVLSEGERVQFCQSDMTSAFYLFRLPSAWRRFLAFNFCVNGSLIHLSPAKKFYLSCSVLPMGWSSAVSVMQEVSQNLLSRHGLAQERLISRTRPLPVWLVEVLEVAKNTVRSWFHVYLDNFFSGERLGPGEIGGGAAELHCAAEEAWAQAGVISSEKKRVVNAQQVQELGARFDGSTKVLGVSAERMVKLPQATCLVLSRRRVPRKWLQVVAGRWVHVLQFRRAGMSIAQVIWKWIGGKYVSADQQLKARRELCLLMLGSCLFHTFLGAEVSDVATASDASGTGGAVGRSDELSEVGKDFCRSLGRSPVLGVKLPYLVVSLFNGIGGAFRAYDLVGVEPTALIGYDLSKTANRITARRWPHAVLGGDVREIDRKVVFGWLLQYPHIEEVHLWGGFPCVDLSAVKFGRSNLDGEQSGLFSEILRILELLRQVFGRRFKIIFFVENVASMDKSAADQISAALGVKPYRVQCSEAVPISRPRFCWTNRSLPALPGIKVLEKENYFEITAPNEYPLVEQWIREDSTWTPVDPKTVFPTCMKAIKRNRPPPAPAGLSRTPADARQRWASDDFRYPPYQYKSQYVLWSKKGWRLLEGSERELLHGYGWGHTELALSASDIKKNYQDYEDARCSLVGDSFSMYSFAIFAWGSCAHALPGMTYKHLCNRMGMAPGFCAPPDATCPLARKLVYGSTSAEPVAVHQLTRLLLARVNHTGSDVRISSGAVMNPKAYPRQSACSAWWCWRHVFNCRWQKAEHINRLISAMGRLPSFAGVRTRRARQRARRHIVLRDAGISKKTQERYYNSVSLLCKDVVQVTSMEDMDEQISDWIEAQFHKGAPLNVVADALSGMHYFLPSTRRRLPGSWKLFANWRKMEVPSRAPPLPQDLLWALMSKAVQAGKFDLASLLGLGFHCFLRTGELLSIRPMDLLLGERNGIVSLPVSKGRTRHNNKESVTITEPALLALLHELVLYKRECRLYKVPIWVHTGTAFRKALYELFKFFGVEHLQFRGYSLRRGGATAFYARTGNMEQTLLRGRWASVSVARLYLCDALSQLPGLVASKRTKELVVSYRQVKQLLRCWGTWKGVQKLW</sequence>
<dbReference type="InterPro" id="IPR001525">
    <property type="entry name" value="C5_MeTfrase"/>
</dbReference>
<keyword evidence="1" id="KW-0489">Methyltransferase</keyword>
<feature type="compositionally biased region" description="Polar residues" evidence="4">
    <location>
        <begin position="731"/>
        <end position="741"/>
    </location>
</feature>
<feature type="region of interest" description="Disordered" evidence="4">
    <location>
        <begin position="69"/>
        <end position="234"/>
    </location>
</feature>
<dbReference type="GO" id="GO:0003677">
    <property type="term" value="F:DNA binding"/>
    <property type="evidence" value="ECO:0007669"/>
    <property type="project" value="InterPro"/>
</dbReference>
<feature type="compositionally biased region" description="Basic and acidic residues" evidence="4">
    <location>
        <begin position="744"/>
        <end position="756"/>
    </location>
</feature>
<dbReference type="OrthoDB" id="641149at2759"/>
<feature type="compositionally biased region" description="Low complexity" evidence="4">
    <location>
        <begin position="77"/>
        <end position="112"/>
    </location>
</feature>
<feature type="region of interest" description="Disordered" evidence="4">
    <location>
        <begin position="676"/>
        <end position="760"/>
    </location>
</feature>
<feature type="compositionally biased region" description="Basic and acidic residues" evidence="4">
    <location>
        <begin position="132"/>
        <end position="151"/>
    </location>
</feature>
<feature type="compositionally biased region" description="Basic residues" evidence="4">
    <location>
        <begin position="425"/>
        <end position="435"/>
    </location>
</feature>
<feature type="region of interest" description="Disordered" evidence="4">
    <location>
        <begin position="406"/>
        <end position="458"/>
    </location>
</feature>
<dbReference type="InterPro" id="IPR011010">
    <property type="entry name" value="DNA_brk_join_enz"/>
</dbReference>
<name>A0A9P1GBS5_9DINO</name>
<dbReference type="EMBL" id="CAMXCT010003552">
    <property type="protein sequence ID" value="CAI4005021.1"/>
    <property type="molecule type" value="Genomic_DNA"/>
</dbReference>
<dbReference type="Gene3D" id="3.40.50.150">
    <property type="entry name" value="Vaccinia Virus protein VP39"/>
    <property type="match status" value="1"/>
</dbReference>
<feature type="non-terminal residue" evidence="5">
    <location>
        <position position="2167"/>
    </location>
</feature>
<dbReference type="InterPro" id="IPR013762">
    <property type="entry name" value="Integrase-like_cat_sf"/>
</dbReference>
<evidence type="ECO:0000256" key="1">
    <source>
        <dbReference type="ARBA" id="ARBA00022603"/>
    </source>
</evidence>
<feature type="region of interest" description="Disordered" evidence="4">
    <location>
        <begin position="511"/>
        <end position="548"/>
    </location>
</feature>
<evidence type="ECO:0000256" key="4">
    <source>
        <dbReference type="SAM" id="MobiDB-lite"/>
    </source>
</evidence>
<gene>
    <name evidence="5" type="ORF">C1SCF055_LOCUS30777</name>
</gene>
<evidence type="ECO:0000313" key="7">
    <source>
        <dbReference type="EMBL" id="CAL4792333.1"/>
    </source>
</evidence>
<reference evidence="5" key="1">
    <citation type="submission" date="2022-10" db="EMBL/GenBank/DDBJ databases">
        <authorList>
            <person name="Chen Y."/>
            <person name="Dougan E. K."/>
            <person name="Chan C."/>
            <person name="Rhodes N."/>
            <person name="Thang M."/>
        </authorList>
    </citation>
    <scope>NUCLEOTIDE SEQUENCE</scope>
</reference>
<dbReference type="Gene3D" id="1.10.443.10">
    <property type="entry name" value="Intergrase catalytic core"/>
    <property type="match status" value="1"/>
</dbReference>
<proteinExistence type="predicted"/>
<evidence type="ECO:0000256" key="3">
    <source>
        <dbReference type="ARBA" id="ARBA00023172"/>
    </source>
</evidence>
<dbReference type="GO" id="GO:0006310">
    <property type="term" value="P:DNA recombination"/>
    <property type="evidence" value="ECO:0007669"/>
    <property type="project" value="UniProtKB-KW"/>
</dbReference>
<feature type="compositionally biased region" description="Acidic residues" evidence="4">
    <location>
        <begin position="114"/>
        <end position="131"/>
    </location>
</feature>
<keyword evidence="8" id="KW-1185">Reference proteome</keyword>
<evidence type="ECO:0000313" key="8">
    <source>
        <dbReference type="Proteomes" id="UP001152797"/>
    </source>
</evidence>
<dbReference type="EMBL" id="CAMXCT030003552">
    <property type="protein sequence ID" value="CAL4792333.1"/>
    <property type="molecule type" value="Genomic_DNA"/>
</dbReference>
<accession>A0A9P1GBS5</accession>